<dbReference type="PANTHER" id="PTHR43422">
    <property type="entry name" value="THIAMINE THIAZOLE SYNTHASE"/>
    <property type="match status" value="1"/>
</dbReference>
<dbReference type="RefSeq" id="WP_189190973.1">
    <property type="nucleotide sequence ID" value="NZ_BMMM01000019.1"/>
</dbReference>
<dbReference type="AlphaFoldDB" id="A0A917YCY3"/>
<proteinExistence type="predicted"/>
<dbReference type="EMBL" id="BMMM01000019">
    <property type="protein sequence ID" value="GGN87135.1"/>
    <property type="molecule type" value="Genomic_DNA"/>
</dbReference>
<evidence type="ECO:0000313" key="4">
    <source>
        <dbReference type="Proteomes" id="UP000600365"/>
    </source>
</evidence>
<dbReference type="Gene3D" id="3.50.50.60">
    <property type="entry name" value="FAD/NAD(P)-binding domain"/>
    <property type="match status" value="1"/>
</dbReference>
<dbReference type="GO" id="GO:0071949">
    <property type="term" value="F:FAD binding"/>
    <property type="evidence" value="ECO:0007669"/>
    <property type="project" value="InterPro"/>
</dbReference>
<organism evidence="3 4">
    <name type="scientific">Streptomyces albiflavescens</name>
    <dbReference type="NCBI Taxonomy" id="1623582"/>
    <lineage>
        <taxon>Bacteria</taxon>
        <taxon>Bacillati</taxon>
        <taxon>Actinomycetota</taxon>
        <taxon>Actinomycetes</taxon>
        <taxon>Kitasatosporales</taxon>
        <taxon>Streptomycetaceae</taxon>
        <taxon>Streptomyces</taxon>
    </lineage>
</organism>
<dbReference type="Proteomes" id="UP000600365">
    <property type="component" value="Unassembled WGS sequence"/>
</dbReference>
<dbReference type="SUPFAM" id="SSF51905">
    <property type="entry name" value="FAD/NAD(P)-binding domain"/>
    <property type="match status" value="1"/>
</dbReference>
<comment type="caution">
    <text evidence="3">The sequence shown here is derived from an EMBL/GenBank/DDBJ whole genome shotgun (WGS) entry which is preliminary data.</text>
</comment>
<evidence type="ECO:0000313" key="3">
    <source>
        <dbReference type="EMBL" id="GGN87135.1"/>
    </source>
</evidence>
<feature type="region of interest" description="Disordered" evidence="1">
    <location>
        <begin position="1"/>
        <end position="26"/>
    </location>
</feature>
<dbReference type="Pfam" id="PF01494">
    <property type="entry name" value="FAD_binding_3"/>
    <property type="match status" value="1"/>
</dbReference>
<feature type="domain" description="FAD-binding" evidence="2">
    <location>
        <begin position="33"/>
        <end position="365"/>
    </location>
</feature>
<evidence type="ECO:0000259" key="2">
    <source>
        <dbReference type="Pfam" id="PF01494"/>
    </source>
</evidence>
<gene>
    <name evidence="3" type="ORF">GCM10011579_079580</name>
</gene>
<keyword evidence="4" id="KW-1185">Reference proteome</keyword>
<reference evidence="3 4" key="1">
    <citation type="journal article" date="2014" name="Int. J. Syst. Evol. Microbiol.">
        <title>Complete genome sequence of Corynebacterium casei LMG S-19264T (=DSM 44701T), isolated from a smear-ripened cheese.</title>
        <authorList>
            <consortium name="US DOE Joint Genome Institute (JGI-PGF)"/>
            <person name="Walter F."/>
            <person name="Albersmeier A."/>
            <person name="Kalinowski J."/>
            <person name="Ruckert C."/>
        </authorList>
    </citation>
    <scope>NUCLEOTIDE SEQUENCE [LARGE SCALE GENOMIC DNA]</scope>
    <source>
        <strain evidence="3 4">CGMCC 4.7111</strain>
    </source>
</reference>
<evidence type="ECO:0000256" key="1">
    <source>
        <dbReference type="SAM" id="MobiDB-lite"/>
    </source>
</evidence>
<feature type="region of interest" description="Disordered" evidence="1">
    <location>
        <begin position="465"/>
        <end position="492"/>
    </location>
</feature>
<accession>A0A917YCY3</accession>
<feature type="compositionally biased region" description="Low complexity" evidence="1">
    <location>
        <begin position="1"/>
        <end position="11"/>
    </location>
</feature>
<sequence length="492" mass="52343">MNEPASASRDSASPDRSADAAHRLPSDGPARRAVVVGGGLAGLLAAAALHEYADVTVVERDALPDGPEPRKGLPQARHAHLLWSGGVRAMEDLLPGVTDAWLAAGARRIPLPTGLVSLSAQGWLRRFPEMQFMIACSRDLLDSVLRAQLAKKERVTVLQRTELLGLEGGASRVTGVRVRTSEGEELVLDADLVVDTSGRGSRASTWLDALGVPEAPMDEVDSGLAYASRIFRAPADTEDFPVVNVQPDAAQPVPGQSATIVPIEGGRWLVTLSGTRDGQPTDATEEFETFARGVRHPVVGELIAHAEPLTDVALSRSTVNRRRFFEKVKDWPEGFVALGDAVATYNPVYGHGMSVAAQGAVALRGLVAEHGLRAPGLARRAQRAVSRPVAVAWDLATGTDIRYPGAIGKQPGGAQNLLGRYVNRLMLTATGRPLVTQALLAVMTLSGPLPALFKPEVAFAVLRGPRRPPLSEPPFTDQERALVRTEESPARG</sequence>
<protein>
    <recommendedName>
        <fullName evidence="2">FAD-binding domain-containing protein</fullName>
    </recommendedName>
</protein>
<dbReference type="InterPro" id="IPR036188">
    <property type="entry name" value="FAD/NAD-bd_sf"/>
</dbReference>
<feature type="compositionally biased region" description="Basic and acidic residues" evidence="1">
    <location>
        <begin position="477"/>
        <end position="492"/>
    </location>
</feature>
<feature type="compositionally biased region" description="Basic and acidic residues" evidence="1">
    <location>
        <begin position="12"/>
        <end position="25"/>
    </location>
</feature>
<dbReference type="InterPro" id="IPR002938">
    <property type="entry name" value="FAD-bd"/>
</dbReference>
<name>A0A917YCY3_9ACTN</name>
<dbReference type="PANTHER" id="PTHR43422:SF3">
    <property type="entry name" value="THIAMINE THIAZOLE SYNTHASE"/>
    <property type="match status" value="1"/>
</dbReference>